<accession>A0A838XPL0</accession>
<dbReference type="AlphaFoldDB" id="A0A838XPL0"/>
<keyword evidence="3" id="KW-1185">Reference proteome</keyword>
<reference evidence="2 3" key="1">
    <citation type="submission" date="2020-07" db="EMBL/GenBank/DDBJ databases">
        <authorList>
            <person name="Li M."/>
        </authorList>
    </citation>
    <scope>NUCLEOTIDE SEQUENCE [LARGE SCALE GENOMIC DNA]</scope>
    <source>
        <strain evidence="2 3">DSM 23284</strain>
    </source>
</reference>
<dbReference type="Pfam" id="PF22636">
    <property type="entry name" value="FlK"/>
    <property type="match status" value="1"/>
</dbReference>
<dbReference type="InterPro" id="IPR029069">
    <property type="entry name" value="HotDog_dom_sf"/>
</dbReference>
<comment type="caution">
    <text evidence="2">The sequence shown here is derived from an EMBL/GenBank/DDBJ whole genome shotgun (WGS) entry which is preliminary data.</text>
</comment>
<evidence type="ECO:0000313" key="3">
    <source>
        <dbReference type="Proteomes" id="UP000559404"/>
    </source>
</evidence>
<dbReference type="PANTHER" id="PTHR36934">
    <property type="entry name" value="BLR0278 PROTEIN"/>
    <property type="match status" value="1"/>
</dbReference>
<dbReference type="InterPro" id="IPR025540">
    <property type="entry name" value="FlK"/>
</dbReference>
<dbReference type="PANTHER" id="PTHR36934:SF1">
    <property type="entry name" value="THIOESTERASE DOMAIN-CONTAINING PROTEIN"/>
    <property type="match status" value="1"/>
</dbReference>
<dbReference type="EMBL" id="JACEON010000006">
    <property type="protein sequence ID" value="MBA4611727.1"/>
    <property type="molecule type" value="Genomic_DNA"/>
</dbReference>
<name>A0A838XPL0_9HYPH</name>
<protein>
    <recommendedName>
        <fullName evidence="1">Fluoroacetyl-CoA-specific thioesterase-like domain-containing protein</fullName>
    </recommendedName>
</protein>
<evidence type="ECO:0000259" key="1">
    <source>
        <dbReference type="Pfam" id="PF22636"/>
    </source>
</evidence>
<reference evidence="2 3" key="2">
    <citation type="submission" date="2020-08" db="EMBL/GenBank/DDBJ databases">
        <title>Stappia taiwanensis sp. nov., isolated from a coastal thermal spring.</title>
        <authorList>
            <person name="Kampfer P."/>
        </authorList>
    </citation>
    <scope>NUCLEOTIDE SEQUENCE [LARGE SCALE GENOMIC DNA]</scope>
    <source>
        <strain evidence="2 3">DSM 23284</strain>
    </source>
</reference>
<dbReference type="Gene3D" id="3.10.129.10">
    <property type="entry name" value="Hotdog Thioesterase"/>
    <property type="match status" value="1"/>
</dbReference>
<dbReference type="Proteomes" id="UP000559404">
    <property type="component" value="Unassembled WGS sequence"/>
</dbReference>
<sequence>MLLWLAELACMRAIEGTLEEGRMTLGFAHDVQHLAPTPLGWTIRLEAALEKIDGKLLTFLIEGNDGSERILAGRHTRAIVDRDRFLSRFEEKSCSHV</sequence>
<dbReference type="RefSeq" id="WP_181759920.1">
    <property type="nucleotide sequence ID" value="NZ_BMCR01000005.1"/>
</dbReference>
<evidence type="ECO:0000313" key="2">
    <source>
        <dbReference type="EMBL" id="MBA4611727.1"/>
    </source>
</evidence>
<proteinExistence type="predicted"/>
<gene>
    <name evidence="2" type="ORF">H1W37_08705</name>
</gene>
<dbReference type="InterPro" id="IPR054485">
    <property type="entry name" value="FlK-like_dom"/>
</dbReference>
<dbReference type="SUPFAM" id="SSF54637">
    <property type="entry name" value="Thioesterase/thiol ester dehydrase-isomerase"/>
    <property type="match status" value="1"/>
</dbReference>
<organism evidence="2 3">
    <name type="scientific">Stappia taiwanensis</name>
    <dbReference type="NCBI Taxonomy" id="992267"/>
    <lineage>
        <taxon>Bacteria</taxon>
        <taxon>Pseudomonadati</taxon>
        <taxon>Pseudomonadota</taxon>
        <taxon>Alphaproteobacteria</taxon>
        <taxon>Hyphomicrobiales</taxon>
        <taxon>Stappiaceae</taxon>
        <taxon>Stappia</taxon>
    </lineage>
</organism>
<feature type="domain" description="Fluoroacetyl-CoA-specific thioesterase-like" evidence="1">
    <location>
        <begin position="2"/>
        <end position="82"/>
    </location>
</feature>